<evidence type="ECO:0000313" key="2">
    <source>
        <dbReference type="Proteomes" id="UP000712157"/>
    </source>
</evidence>
<dbReference type="Proteomes" id="UP000712157">
    <property type="component" value="Unassembled WGS sequence"/>
</dbReference>
<dbReference type="PANTHER" id="PTHR31891">
    <property type="entry name" value="FORMAMIDASE C869.04-RELATED"/>
    <property type="match status" value="1"/>
</dbReference>
<dbReference type="Gene3D" id="2.60.120.580">
    <property type="entry name" value="Acetamidase/Formamidase-like domains"/>
    <property type="match status" value="2"/>
</dbReference>
<proteinExistence type="predicted"/>
<organism evidence="1 2">
    <name type="scientific">Diplocloster agilis</name>
    <dbReference type="NCBI Taxonomy" id="2850323"/>
    <lineage>
        <taxon>Bacteria</taxon>
        <taxon>Bacillati</taxon>
        <taxon>Bacillota</taxon>
        <taxon>Clostridia</taxon>
        <taxon>Lachnospirales</taxon>
        <taxon>Lachnospiraceae</taxon>
        <taxon>Diplocloster</taxon>
    </lineage>
</organism>
<accession>A0A949NCQ4</accession>
<sequence length="433" mass="46288">MTAKQMVLVDTFTDGVLDPGKEMAGPVRDGGRIIVNTTAGCWGPMITPKLRGGHEVCQPVFLEGAKPNDAVAIRIESIRITSEATASGNDKALEGCYVGDPFVAAKCPSCGEPHPDTRIEGIGDSAIRCKKCGAQAAPFAFTQGYTMVFDEKRRIGVTVGQKAAEMIGKNGRHYMQTPENSIQNPVVTMAPSEISGVAVRLRPFIGQLGTIPSRPMPDSHNAGDFGQFLLGAPHEYAQTEETLTERTDGHMDINKVREGAVLLCPVKVAGAGIYVGDVHAMQGEGEIAGHTTDVCAAVILHVNVIPDLQIDGPILLPNLEDLPYLARPLNGDEKKIAAEEAVKWGVLSVEESAPLSFIGTGANLNLAIDNGLKRAAGLLDLSVPEVMNRVTISGAIEIGRAPGVVTVTLRVPREKLEQVRLWELAKMQYCLWD</sequence>
<dbReference type="SUPFAM" id="SSF141130">
    <property type="entry name" value="Acetamidase/Formamidase-like"/>
    <property type="match status" value="1"/>
</dbReference>
<protein>
    <submittedName>
        <fullName evidence="1">Acetamidase/formamidase family protein</fullName>
    </submittedName>
</protein>
<reference evidence="1" key="1">
    <citation type="submission" date="2021-06" db="EMBL/GenBank/DDBJ databases">
        <title>Description of novel taxa of the family Lachnospiraceae.</title>
        <authorList>
            <person name="Chaplin A.V."/>
            <person name="Sokolova S.R."/>
            <person name="Pikina A.P."/>
            <person name="Korzhanova M."/>
            <person name="Belova V."/>
            <person name="Korostin D."/>
            <person name="Efimov B.A."/>
        </authorList>
    </citation>
    <scope>NUCLEOTIDE SEQUENCE</scope>
    <source>
        <strain evidence="1">ASD5720</strain>
    </source>
</reference>
<comment type="caution">
    <text evidence="1">The sequence shown here is derived from an EMBL/GenBank/DDBJ whole genome shotgun (WGS) entry which is preliminary data.</text>
</comment>
<dbReference type="RefSeq" id="WP_158347239.1">
    <property type="nucleotide sequence ID" value="NZ_JAHQCW010000046.1"/>
</dbReference>
<dbReference type="AlphaFoldDB" id="A0A949NCQ4"/>
<dbReference type="InterPro" id="IPR004304">
    <property type="entry name" value="FmdA_AmdA"/>
</dbReference>
<dbReference type="PANTHER" id="PTHR31891:SF1">
    <property type="entry name" value="FORMAMIDASE C869.04-RELATED"/>
    <property type="match status" value="1"/>
</dbReference>
<gene>
    <name evidence="1" type="ORF">KTH89_20785</name>
</gene>
<dbReference type="GO" id="GO:0016811">
    <property type="term" value="F:hydrolase activity, acting on carbon-nitrogen (but not peptide) bonds, in linear amides"/>
    <property type="evidence" value="ECO:0007669"/>
    <property type="project" value="InterPro"/>
</dbReference>
<dbReference type="Pfam" id="PF03069">
    <property type="entry name" value="FmdA_AmdA"/>
    <property type="match status" value="1"/>
</dbReference>
<name>A0A949NCQ4_9FIRM</name>
<keyword evidence="2" id="KW-1185">Reference proteome</keyword>
<dbReference type="EMBL" id="JAHQCW010000046">
    <property type="protein sequence ID" value="MBU9738977.1"/>
    <property type="molecule type" value="Genomic_DNA"/>
</dbReference>
<evidence type="ECO:0000313" key="1">
    <source>
        <dbReference type="EMBL" id="MBU9738977.1"/>
    </source>
</evidence>